<dbReference type="EMBL" id="UIGB01000001">
    <property type="protein sequence ID" value="SUU85053.1"/>
    <property type="molecule type" value="Genomic_DNA"/>
</dbReference>
<name>A0A380W9H4_AFIFE</name>
<reference evidence="1 2" key="1">
    <citation type="submission" date="2018-06" db="EMBL/GenBank/DDBJ databases">
        <authorList>
            <consortium name="Pathogen Informatics"/>
            <person name="Doyle S."/>
        </authorList>
    </citation>
    <scope>NUCLEOTIDE SEQUENCE [LARGE SCALE GENOMIC DNA]</scope>
    <source>
        <strain evidence="1 2">NCTC12722</strain>
    </source>
</reference>
<gene>
    <name evidence="1" type="ORF">NCTC12722_02258</name>
</gene>
<accession>A0A380W9H4</accession>
<dbReference type="AlphaFoldDB" id="A0A380W9H4"/>
<proteinExistence type="predicted"/>
<evidence type="ECO:0000313" key="1">
    <source>
        <dbReference type="EMBL" id="SUU85053.1"/>
    </source>
</evidence>
<sequence>MHCENFGLMRARYAKSEIVPLQNWADGYARSEALKIF</sequence>
<evidence type="ECO:0000313" key="2">
    <source>
        <dbReference type="Proteomes" id="UP000254343"/>
    </source>
</evidence>
<dbReference type="Proteomes" id="UP000254343">
    <property type="component" value="Unassembled WGS sequence"/>
</dbReference>
<organism evidence="1 2">
    <name type="scientific">Afipia felis</name>
    <name type="common">Cat scratch disease bacillus</name>
    <dbReference type="NCBI Taxonomy" id="1035"/>
    <lineage>
        <taxon>Bacteria</taxon>
        <taxon>Pseudomonadati</taxon>
        <taxon>Pseudomonadota</taxon>
        <taxon>Alphaproteobacteria</taxon>
        <taxon>Hyphomicrobiales</taxon>
        <taxon>Nitrobacteraceae</taxon>
        <taxon>Afipia</taxon>
    </lineage>
</organism>
<protein>
    <submittedName>
        <fullName evidence="1">Uncharacterized protein</fullName>
    </submittedName>
</protein>